<evidence type="ECO:0000256" key="8">
    <source>
        <dbReference type="ARBA" id="ARBA00023242"/>
    </source>
</evidence>
<comment type="function">
    <text evidence="9 10">Component of the FACT complex, a general chromatin factor that acts to reorganize nucleosomes. The FACT complex is involved in multiple processes that require DNA as a template such as mRNA elongation, DNA replication and DNA repair. During transcription elongation the FACT complex acts as a histone chaperone that both destabilizes and restores nucleosomal structure. It facilitates the passage of RNA polymerase II and transcription by promoting the dissociation of one histone H2A-H2B dimer from the nucleosome, then subsequently promotes the reestablishment of the nucleosome following the passage of RNA polymerase II.</text>
</comment>
<dbReference type="SMART" id="SM01287">
    <property type="entry name" value="Rtt106"/>
    <property type="match status" value="1"/>
</dbReference>
<dbReference type="InterPro" id="IPR035417">
    <property type="entry name" value="SSRP1/POB3_N"/>
</dbReference>
<proteinExistence type="inferred from homology"/>
<dbReference type="GO" id="GO:0042393">
    <property type="term" value="F:histone binding"/>
    <property type="evidence" value="ECO:0007669"/>
    <property type="project" value="TreeGrafter"/>
</dbReference>
<dbReference type="SUPFAM" id="SSF50729">
    <property type="entry name" value="PH domain-like"/>
    <property type="match status" value="1"/>
</dbReference>
<dbReference type="GO" id="GO:0006260">
    <property type="term" value="P:DNA replication"/>
    <property type="evidence" value="ECO:0007669"/>
    <property type="project" value="UniProtKB-KW"/>
</dbReference>
<dbReference type="GO" id="GO:0003677">
    <property type="term" value="F:DNA binding"/>
    <property type="evidence" value="ECO:0007669"/>
    <property type="project" value="InterPro"/>
</dbReference>
<keyword evidence="5 10" id="KW-0805">Transcription regulation</keyword>
<dbReference type="InterPro" id="IPR011993">
    <property type="entry name" value="PH-like_dom_sf"/>
</dbReference>
<keyword evidence="3 10" id="KW-0235">DNA replication</keyword>
<evidence type="ECO:0000313" key="14">
    <source>
        <dbReference type="Proteomes" id="UP001176517"/>
    </source>
</evidence>
<evidence type="ECO:0000256" key="3">
    <source>
        <dbReference type="ARBA" id="ARBA00022705"/>
    </source>
</evidence>
<evidence type="ECO:0000256" key="11">
    <source>
        <dbReference type="SAM" id="MobiDB-lite"/>
    </source>
</evidence>
<dbReference type="FunFam" id="2.30.29.150:FF:000001">
    <property type="entry name" value="Fact complex subunit ssrp1"/>
    <property type="match status" value="1"/>
</dbReference>
<keyword evidence="14" id="KW-1185">Reference proteome</keyword>
<feature type="compositionally biased region" description="Acidic residues" evidence="11">
    <location>
        <begin position="510"/>
        <end position="543"/>
    </location>
</feature>
<dbReference type="InterPro" id="IPR038167">
    <property type="entry name" value="SSRP1_sf"/>
</dbReference>
<dbReference type="InterPro" id="IPR048993">
    <property type="entry name" value="SSRP1-like_PH1"/>
</dbReference>
<evidence type="ECO:0000256" key="1">
    <source>
        <dbReference type="ARBA" id="ARBA00010060"/>
    </source>
</evidence>
<feature type="region of interest" description="Disordered" evidence="11">
    <location>
        <begin position="164"/>
        <end position="192"/>
    </location>
</feature>
<evidence type="ECO:0000256" key="7">
    <source>
        <dbReference type="ARBA" id="ARBA00023204"/>
    </source>
</evidence>
<dbReference type="Pfam" id="PF08512">
    <property type="entry name" value="Rttp106-like_middle"/>
    <property type="match status" value="1"/>
</dbReference>
<name>A0AAN6GND3_9BASI</name>
<dbReference type="Gene3D" id="2.30.29.220">
    <property type="entry name" value="Structure-specific recognition protein (SSRP1)"/>
    <property type="match status" value="1"/>
</dbReference>
<comment type="caution">
    <text evidence="13">The sequence shown here is derived from an EMBL/GenBank/DDBJ whole genome shotgun (WGS) entry which is preliminary data.</text>
</comment>
<feature type="compositionally biased region" description="Basic and acidic residues" evidence="11">
    <location>
        <begin position="544"/>
        <end position="553"/>
    </location>
</feature>
<keyword evidence="2 10" id="KW-0158">Chromosome</keyword>
<dbReference type="Pfam" id="PF21103">
    <property type="entry name" value="PH1_SSRP1-like"/>
    <property type="match status" value="1"/>
</dbReference>
<dbReference type="Proteomes" id="UP001176517">
    <property type="component" value="Unassembled WGS sequence"/>
</dbReference>
<comment type="subcellular location">
    <subcellularLocation>
        <location evidence="10">Nucleus</location>
    </subcellularLocation>
    <subcellularLocation>
        <location evidence="10">Chromosome</location>
    </subcellularLocation>
</comment>
<dbReference type="InterPro" id="IPR000969">
    <property type="entry name" value="SSRP1/POB3"/>
</dbReference>
<evidence type="ECO:0000256" key="6">
    <source>
        <dbReference type="ARBA" id="ARBA00023163"/>
    </source>
</evidence>
<dbReference type="Gene3D" id="2.30.29.30">
    <property type="entry name" value="Pleckstrin-homology domain (PH domain)/Phosphotyrosine-binding domain (PTB)"/>
    <property type="match status" value="2"/>
</dbReference>
<evidence type="ECO:0000313" key="13">
    <source>
        <dbReference type="EMBL" id="KAK0546086.1"/>
    </source>
</evidence>
<dbReference type="PANTHER" id="PTHR45849:SF1">
    <property type="entry name" value="FACT COMPLEX SUBUNIT SSRP1"/>
    <property type="match status" value="1"/>
</dbReference>
<dbReference type="InterPro" id="IPR013719">
    <property type="entry name" value="RTT106/SPT16-like_middle_dom"/>
</dbReference>
<sequence length="561" mass="62371">MAAHAQFDGLFLGLSPQSGRMRIAAGGIGYKASGENSKAITVPADNIVDFSWVKVARNFQLRIRLRQSTEGSNGRRLTLDGFLREQHDELASAIKTYYDKPLLTQELSVRGWNWGEVSILDEDVEEVQFVVKDRVAFEIPINHIANSNIARQEVSIEFLNPEQQEPVSNTGATGSSGDGSSGAAGRRSTSKHDQLVEIKLYIPGEIERDGSDDGADEPELAANAFHDAIKARADMGPVQGDAVVVFRDCLILTPRGRYDIDMFPNFLRLRGKTYDYKILYSSITRLFLLPKPDDVHVHFVIGLDPPIRQGLTRYPYLVLQFPREEEMDCELNLSEEDLQGKYQGKLKKRYEEPTFRIISNVFKHLSNQKLTVPGSFESSAGQASIKCNVKAVEGLLYPLDKALLWVSKQPIYLPYSQIHQVVFSRVGGSVSSSRTFDLRVSPRDGTETTFLSLNREEHDRMNSFFLERKVRIKSEMNDGLDLGAAGAAAALLSDDDEDMADASRSRAAAMDEDDDSEEDEDFQEDSSDSSTDDGGGSDDDDFSEGGRDDDAPPKKKKKKSS</sequence>
<keyword evidence="4 10" id="KW-0227">DNA damage</keyword>
<gene>
    <name evidence="13" type="primary">POB3</name>
    <name evidence="13" type="ORF">OC846_005414</name>
</gene>
<dbReference type="InterPro" id="IPR050454">
    <property type="entry name" value="RTT106/SSRP1_HistChap/FACT"/>
</dbReference>
<keyword evidence="8 10" id="KW-0539">Nucleus</keyword>
<dbReference type="Pfam" id="PF03531">
    <property type="entry name" value="SSrecog"/>
    <property type="match status" value="1"/>
</dbReference>
<comment type="similarity">
    <text evidence="1 10">Belongs to the SSRP1 family.</text>
</comment>
<dbReference type="GO" id="GO:0035101">
    <property type="term" value="C:FACT complex"/>
    <property type="evidence" value="ECO:0007669"/>
    <property type="project" value="TreeGrafter"/>
</dbReference>
<dbReference type="CDD" id="cd13231">
    <property type="entry name" value="PH2_SSRP1-like"/>
    <property type="match status" value="1"/>
</dbReference>
<dbReference type="GO" id="GO:0031491">
    <property type="term" value="F:nucleosome binding"/>
    <property type="evidence" value="ECO:0007669"/>
    <property type="project" value="TreeGrafter"/>
</dbReference>
<reference evidence="13" key="1">
    <citation type="journal article" date="2023" name="PhytoFront">
        <title>Draft Genome Resources of Seven Strains of Tilletia horrida, Causal Agent of Kernel Smut of Rice.</title>
        <authorList>
            <person name="Khanal S."/>
            <person name="Antony Babu S."/>
            <person name="Zhou X.G."/>
        </authorList>
    </citation>
    <scope>NUCLEOTIDE SEQUENCE</scope>
    <source>
        <strain evidence="13">TX6</strain>
    </source>
</reference>
<feature type="region of interest" description="Disordered" evidence="11">
    <location>
        <begin position="496"/>
        <end position="561"/>
    </location>
</feature>
<dbReference type="CDD" id="cd13230">
    <property type="entry name" value="PH1_SSRP1-like"/>
    <property type="match status" value="1"/>
</dbReference>
<dbReference type="Pfam" id="PF17292">
    <property type="entry name" value="POB3_N"/>
    <property type="match status" value="1"/>
</dbReference>
<dbReference type="PRINTS" id="PR00887">
    <property type="entry name" value="SSRCOGNITION"/>
</dbReference>
<evidence type="ECO:0000256" key="5">
    <source>
        <dbReference type="ARBA" id="ARBA00023015"/>
    </source>
</evidence>
<keyword evidence="6 10" id="KW-0804">Transcription</keyword>
<evidence type="ECO:0000256" key="4">
    <source>
        <dbReference type="ARBA" id="ARBA00022763"/>
    </source>
</evidence>
<evidence type="ECO:0000256" key="9">
    <source>
        <dbReference type="ARBA" id="ARBA00025370"/>
    </source>
</evidence>
<evidence type="ECO:0000259" key="12">
    <source>
        <dbReference type="SMART" id="SM01287"/>
    </source>
</evidence>
<protein>
    <recommendedName>
        <fullName evidence="10">FACT complex subunit POB3</fullName>
    </recommendedName>
</protein>
<dbReference type="EMBL" id="JAPDMZ010000206">
    <property type="protein sequence ID" value="KAK0546086.1"/>
    <property type="molecule type" value="Genomic_DNA"/>
</dbReference>
<keyword evidence="7 10" id="KW-0234">DNA repair</keyword>
<feature type="domain" description="Histone chaperone RTT106/FACT complex subunit SPT16-like middle" evidence="12">
    <location>
        <begin position="382"/>
        <end position="475"/>
    </location>
</feature>
<evidence type="ECO:0000256" key="2">
    <source>
        <dbReference type="ARBA" id="ARBA00022454"/>
    </source>
</evidence>
<dbReference type="InterPro" id="IPR024954">
    <property type="entry name" value="SSRP1_DD"/>
</dbReference>
<dbReference type="PANTHER" id="PTHR45849">
    <property type="entry name" value="FACT COMPLEX SUBUNIT SSRP1"/>
    <property type="match status" value="1"/>
</dbReference>
<evidence type="ECO:0000256" key="10">
    <source>
        <dbReference type="RuleBase" id="RU364013"/>
    </source>
</evidence>
<dbReference type="Gene3D" id="2.30.29.150">
    <property type="match status" value="1"/>
</dbReference>
<accession>A0AAN6GND3</accession>
<dbReference type="AlphaFoldDB" id="A0AAN6GND3"/>
<dbReference type="GO" id="GO:0006281">
    <property type="term" value="P:DNA repair"/>
    <property type="evidence" value="ECO:0007669"/>
    <property type="project" value="UniProtKB-KW"/>
</dbReference>
<organism evidence="13 14">
    <name type="scientific">Tilletia horrida</name>
    <dbReference type="NCBI Taxonomy" id="155126"/>
    <lineage>
        <taxon>Eukaryota</taxon>
        <taxon>Fungi</taxon>
        <taxon>Dikarya</taxon>
        <taxon>Basidiomycota</taxon>
        <taxon>Ustilaginomycotina</taxon>
        <taxon>Exobasidiomycetes</taxon>
        <taxon>Tilletiales</taxon>
        <taxon>Tilletiaceae</taxon>
        <taxon>Tilletia</taxon>
    </lineage>
</organism>